<dbReference type="OMA" id="IVWREEN"/>
<dbReference type="eggNOG" id="KOG1471">
    <property type="taxonomic scope" value="Eukaryota"/>
</dbReference>
<dbReference type="InterPro" id="IPR036865">
    <property type="entry name" value="CRAL-TRIO_dom_sf"/>
</dbReference>
<name>E9G4W3_DAPPU</name>
<dbReference type="PROSITE" id="PS50866">
    <property type="entry name" value="GOLD"/>
    <property type="match status" value="1"/>
</dbReference>
<dbReference type="Proteomes" id="UP000000305">
    <property type="component" value="Unassembled WGS sequence"/>
</dbReference>
<dbReference type="AlphaFoldDB" id="E9G4W3"/>
<dbReference type="SUPFAM" id="SSF46938">
    <property type="entry name" value="CRAL/TRIO N-terminal domain"/>
    <property type="match status" value="1"/>
</dbReference>
<dbReference type="InterPro" id="IPR009038">
    <property type="entry name" value="GOLD_dom"/>
</dbReference>
<proteinExistence type="predicted"/>
<dbReference type="KEGG" id="dpx:DAPPUDRAFT_314180"/>
<dbReference type="InterPro" id="IPR011074">
    <property type="entry name" value="CRAL/TRIO_N_dom"/>
</dbReference>
<feature type="domain" description="GOLD" evidence="2">
    <location>
        <begin position="281"/>
        <end position="381"/>
    </location>
</feature>
<dbReference type="InParanoid" id="E9G4W3"/>
<dbReference type="Gene3D" id="3.40.525.10">
    <property type="entry name" value="CRAL-TRIO lipid binding domain"/>
    <property type="match status" value="1"/>
</dbReference>
<dbReference type="HOGENOM" id="CLU_014001_2_1_1"/>
<dbReference type="SUPFAM" id="SSF101576">
    <property type="entry name" value="Supernatant protein factor (SPF), C-terminal domain"/>
    <property type="match status" value="1"/>
</dbReference>
<dbReference type="PANTHER" id="PTHR23324">
    <property type="entry name" value="SEC14 RELATED PROTEIN"/>
    <property type="match status" value="1"/>
</dbReference>
<reference evidence="3 4" key="1">
    <citation type="journal article" date="2011" name="Science">
        <title>The ecoresponsive genome of Daphnia pulex.</title>
        <authorList>
            <person name="Colbourne J.K."/>
            <person name="Pfrender M.E."/>
            <person name="Gilbert D."/>
            <person name="Thomas W.K."/>
            <person name="Tucker A."/>
            <person name="Oakley T.H."/>
            <person name="Tokishita S."/>
            <person name="Aerts A."/>
            <person name="Arnold G.J."/>
            <person name="Basu M.K."/>
            <person name="Bauer D.J."/>
            <person name="Caceres C.E."/>
            <person name="Carmel L."/>
            <person name="Casola C."/>
            <person name="Choi J.H."/>
            <person name="Detter J.C."/>
            <person name="Dong Q."/>
            <person name="Dusheyko S."/>
            <person name="Eads B.D."/>
            <person name="Frohlich T."/>
            <person name="Geiler-Samerotte K.A."/>
            <person name="Gerlach D."/>
            <person name="Hatcher P."/>
            <person name="Jogdeo S."/>
            <person name="Krijgsveld J."/>
            <person name="Kriventseva E.V."/>
            <person name="Kultz D."/>
            <person name="Laforsch C."/>
            <person name="Lindquist E."/>
            <person name="Lopez J."/>
            <person name="Manak J.R."/>
            <person name="Muller J."/>
            <person name="Pangilinan J."/>
            <person name="Patwardhan R.P."/>
            <person name="Pitluck S."/>
            <person name="Pritham E.J."/>
            <person name="Rechtsteiner A."/>
            <person name="Rho M."/>
            <person name="Rogozin I.B."/>
            <person name="Sakarya O."/>
            <person name="Salamov A."/>
            <person name="Schaack S."/>
            <person name="Shapiro H."/>
            <person name="Shiga Y."/>
            <person name="Skalitzky C."/>
            <person name="Smith Z."/>
            <person name="Souvorov A."/>
            <person name="Sung W."/>
            <person name="Tang Z."/>
            <person name="Tsuchiya D."/>
            <person name="Tu H."/>
            <person name="Vos H."/>
            <person name="Wang M."/>
            <person name="Wolf Y.I."/>
            <person name="Yamagata H."/>
            <person name="Yamada T."/>
            <person name="Ye Y."/>
            <person name="Shaw J.R."/>
            <person name="Andrews J."/>
            <person name="Crease T.J."/>
            <person name="Tang H."/>
            <person name="Lucas S.M."/>
            <person name="Robertson H.M."/>
            <person name="Bork P."/>
            <person name="Koonin E.V."/>
            <person name="Zdobnov E.M."/>
            <person name="Grigoriev I.V."/>
            <person name="Lynch M."/>
            <person name="Boore J.L."/>
        </authorList>
    </citation>
    <scope>NUCLEOTIDE SEQUENCE [LARGE SCALE GENOMIC DNA]</scope>
</reference>
<dbReference type="PhylomeDB" id="E9G4W3"/>
<dbReference type="CDD" id="cd00170">
    <property type="entry name" value="SEC14"/>
    <property type="match status" value="1"/>
</dbReference>
<dbReference type="InterPro" id="IPR051064">
    <property type="entry name" value="SEC14/CRAL-TRIO_domain"/>
</dbReference>
<dbReference type="FunCoup" id="E9G4W3">
    <property type="interactions" value="195"/>
</dbReference>
<feature type="domain" description="CRAL-TRIO" evidence="1">
    <location>
        <begin position="75"/>
        <end position="255"/>
    </location>
</feature>
<dbReference type="Pfam" id="PF00650">
    <property type="entry name" value="CRAL_TRIO"/>
    <property type="match status" value="1"/>
</dbReference>
<keyword evidence="4" id="KW-1185">Reference proteome</keyword>
<evidence type="ECO:0000313" key="4">
    <source>
        <dbReference type="Proteomes" id="UP000000305"/>
    </source>
</evidence>
<dbReference type="InterPro" id="IPR001251">
    <property type="entry name" value="CRAL-TRIO_dom"/>
</dbReference>
<protein>
    <recommendedName>
        <fullName evidence="5">CRAL-TRIO domain-containing protein</fullName>
    </recommendedName>
</protein>
<dbReference type="PROSITE" id="PS50191">
    <property type="entry name" value="CRAL_TRIO"/>
    <property type="match status" value="1"/>
</dbReference>
<evidence type="ECO:0008006" key="5">
    <source>
        <dbReference type="Google" id="ProtNLM"/>
    </source>
</evidence>
<organism evidence="3 4">
    <name type="scientific">Daphnia pulex</name>
    <name type="common">Water flea</name>
    <dbReference type="NCBI Taxonomy" id="6669"/>
    <lineage>
        <taxon>Eukaryota</taxon>
        <taxon>Metazoa</taxon>
        <taxon>Ecdysozoa</taxon>
        <taxon>Arthropoda</taxon>
        <taxon>Crustacea</taxon>
        <taxon>Branchiopoda</taxon>
        <taxon>Diplostraca</taxon>
        <taxon>Cladocera</taxon>
        <taxon>Anomopoda</taxon>
        <taxon>Daphniidae</taxon>
        <taxon>Daphnia</taxon>
    </lineage>
</organism>
<dbReference type="SMART" id="SM00516">
    <property type="entry name" value="SEC14"/>
    <property type="match status" value="1"/>
</dbReference>
<evidence type="ECO:0000259" key="2">
    <source>
        <dbReference type="PROSITE" id="PS50866"/>
    </source>
</evidence>
<dbReference type="PANTHER" id="PTHR23324:SF83">
    <property type="entry name" value="SEC14-LIKE PROTEIN 2"/>
    <property type="match status" value="1"/>
</dbReference>
<dbReference type="EMBL" id="GL732532">
    <property type="protein sequence ID" value="EFX85369.1"/>
    <property type="molecule type" value="Genomic_DNA"/>
</dbReference>
<dbReference type="GO" id="GO:0005737">
    <property type="term" value="C:cytoplasm"/>
    <property type="evidence" value="ECO:0000318"/>
    <property type="project" value="GO_Central"/>
</dbReference>
<evidence type="ECO:0000313" key="3">
    <source>
        <dbReference type="EMBL" id="EFX85369.1"/>
    </source>
</evidence>
<dbReference type="OrthoDB" id="1434354at2759"/>
<gene>
    <name evidence="3" type="ORF">DAPPUDRAFT_314180</name>
</gene>
<sequence>MDLYAELSENQKTILKQFREVVKDCQLPNSEDAYLARWLIARDFDIPKAEKMLRNSIEWRSQFKIDSVLNDDYKPPEVLTNYVSAGVVGQDKLLNPVWIVRYGLSDMKGILRSAKKMDFIMYIVYLVEGRLAKVVADPKKYNRVPDALVQTTIIFDLEGLSMQHVTNKKIIDTGIKLAKFYEANYPEYLHRVFAVNAPKIVSILTTVMKPFLPEKTMSKIKFFGHDDQEWKAAILECVNPDQLPVAYGGTLTDPDGNPNCITMVNMGGKVPKSYYLRYKTDTTNKKSLSIPKDSKEQLEFQVKESGSMLKWDFHSEEGDIAFAVYRMEGSESISIVPPNRVDCDMSTEEGEIRCDEPGVYIVEFDNNGNTRSKKIWYAISVVDSINPID</sequence>
<dbReference type="SMART" id="SM01100">
    <property type="entry name" value="CRAL_TRIO_N"/>
    <property type="match status" value="1"/>
</dbReference>
<dbReference type="SUPFAM" id="SSF52087">
    <property type="entry name" value="CRAL/TRIO domain"/>
    <property type="match status" value="1"/>
</dbReference>
<dbReference type="InterPro" id="IPR036273">
    <property type="entry name" value="CRAL/TRIO_N_dom_sf"/>
</dbReference>
<evidence type="ECO:0000259" key="1">
    <source>
        <dbReference type="PROSITE" id="PS50191"/>
    </source>
</evidence>
<accession>E9G4W3</accession>
<dbReference type="Gene3D" id="2.60.120.680">
    <property type="entry name" value="GOLD domain"/>
    <property type="match status" value="1"/>
</dbReference>
<dbReference type="InterPro" id="IPR036598">
    <property type="entry name" value="GOLD_dom_sf"/>
</dbReference>